<evidence type="ECO:0000313" key="2">
    <source>
        <dbReference type="EMBL" id="OGN29066.1"/>
    </source>
</evidence>
<name>A0A1F8GWP5_9BACT</name>
<gene>
    <name evidence="2" type="ORF">A3A33_00210</name>
</gene>
<evidence type="ECO:0000256" key="1">
    <source>
        <dbReference type="SAM" id="MobiDB-lite"/>
    </source>
</evidence>
<proteinExistence type="predicted"/>
<dbReference type="STRING" id="1802701.A3A33_00210"/>
<dbReference type="Proteomes" id="UP000179047">
    <property type="component" value="Unassembled WGS sequence"/>
</dbReference>
<protein>
    <submittedName>
        <fullName evidence="2">Uncharacterized protein</fullName>
    </submittedName>
</protein>
<dbReference type="AlphaFoldDB" id="A0A1F8GWP5"/>
<accession>A0A1F8GWP5</accession>
<comment type="caution">
    <text evidence="2">The sequence shown here is derived from an EMBL/GenBank/DDBJ whole genome shotgun (WGS) entry which is preliminary data.</text>
</comment>
<organism evidence="2 3">
    <name type="scientific">Candidatus Yanofskybacteria bacterium RIFCSPLOWO2_01_FULL_49_25</name>
    <dbReference type="NCBI Taxonomy" id="1802701"/>
    <lineage>
        <taxon>Bacteria</taxon>
        <taxon>Candidatus Yanofskyibacteriota</taxon>
    </lineage>
</organism>
<feature type="compositionally biased region" description="Pro residues" evidence="1">
    <location>
        <begin position="124"/>
        <end position="144"/>
    </location>
</feature>
<sequence length="267" mass="29329">MGKRYKILVGSLILIVILLAFQLLKGEKRADISTQKAQIAQVFATDAPSEAPNGSSAPQTMVKTVIRTVTVTPKPSQNYTSTPIITPTPNIIYYPQPVYSPVYIPQYIYLTPTPSLIGNQGTPTPAPTPVPTATPTPTPDQTPVPTPYIKFPVDHNFNNFDVINYSDQKETISQVGFEFCAEHLFPGTTVTALRGDGLYLQIDANDLIPMEPPTPCWTYTGTVNIVLYPHAYYRVKVDGNTGMSKDASMQALFNSFITTPNIMVKLQ</sequence>
<feature type="region of interest" description="Disordered" evidence="1">
    <location>
        <begin position="118"/>
        <end position="144"/>
    </location>
</feature>
<evidence type="ECO:0000313" key="3">
    <source>
        <dbReference type="Proteomes" id="UP000179047"/>
    </source>
</evidence>
<dbReference type="EMBL" id="MGKP01000010">
    <property type="protein sequence ID" value="OGN29066.1"/>
    <property type="molecule type" value="Genomic_DNA"/>
</dbReference>
<reference evidence="2 3" key="1">
    <citation type="journal article" date="2016" name="Nat. Commun.">
        <title>Thousands of microbial genomes shed light on interconnected biogeochemical processes in an aquifer system.</title>
        <authorList>
            <person name="Anantharaman K."/>
            <person name="Brown C.T."/>
            <person name="Hug L.A."/>
            <person name="Sharon I."/>
            <person name="Castelle C.J."/>
            <person name="Probst A.J."/>
            <person name="Thomas B.C."/>
            <person name="Singh A."/>
            <person name="Wilkins M.J."/>
            <person name="Karaoz U."/>
            <person name="Brodie E.L."/>
            <person name="Williams K.H."/>
            <person name="Hubbard S.S."/>
            <person name="Banfield J.F."/>
        </authorList>
    </citation>
    <scope>NUCLEOTIDE SEQUENCE [LARGE SCALE GENOMIC DNA]</scope>
</reference>